<sequence length="468" mass="50256">MTRTRSALAPTTRYWQRGAAIGALTSAVVAGPGVMAQTQSEAALAARLNQLEAAVTALKSELQAARTDQQASAQIAQKADDRVAALESKSAEGFQIGGTTFRIGGFVKMVGSATRYDDGAVPGGALGKEFYLPQQIPVGGRSSRDMIGHARQSRLFFETDTVVGAKALKSHIEFDFGLATAPVGAQRATNPYTPTLRRAFFTYGNWLLGQEWTTFQNPVLLPETTDYVGPMEGTVFVRQLIAQYRQPLGDNLSLYLAAENPQTETVTSVAAALVDHDNDRMPDLVAKLAYKSKALEWHVAGLIRMLSVTGEGQGGAQDDRAMGWGVSGGARIDFGPQGRHDLRVLATYGRGIGRYLGLGAVADAVHDPGQAGRLALVKNLSGYAAVKLGWSDGLRSTFMAGYHRAIYPSDFAVPGLADRTAYSLAGNLFWSPVKHLDLGIEYRHAQRNVVSGLKGQMDRLEVAAKYTF</sequence>
<organism evidence="2 3">
    <name type="scientific">Sphingomonas bisphenolicum</name>
    <dbReference type="NCBI Taxonomy" id="296544"/>
    <lineage>
        <taxon>Bacteria</taxon>
        <taxon>Pseudomonadati</taxon>
        <taxon>Pseudomonadota</taxon>
        <taxon>Alphaproteobacteria</taxon>
        <taxon>Sphingomonadales</taxon>
        <taxon>Sphingomonadaceae</taxon>
        <taxon>Sphingomonas</taxon>
    </lineage>
</organism>
<dbReference type="InterPro" id="IPR045748">
    <property type="entry name" value="DcaP"/>
</dbReference>
<reference evidence="2" key="1">
    <citation type="submission" date="2018-07" db="EMBL/GenBank/DDBJ databases">
        <title>Complete genome sequence of Sphingomonas bisphenolicum strain AO1, a bisphenol A degradative bacterium isolated from Japanese farm field.</title>
        <authorList>
            <person name="Murakami M."/>
            <person name="Koh M."/>
            <person name="Koba S."/>
            <person name="Matsumura Y."/>
        </authorList>
    </citation>
    <scope>NUCLEOTIDE SEQUENCE</scope>
    <source>
        <strain evidence="2">AO1</strain>
    </source>
</reference>
<feature type="coiled-coil region" evidence="1">
    <location>
        <begin position="41"/>
        <end position="68"/>
    </location>
</feature>
<dbReference type="EMBL" id="AP018818">
    <property type="protein sequence ID" value="BBF72200.1"/>
    <property type="molecule type" value="Genomic_DNA"/>
</dbReference>
<accession>A0ABM7G9M1</accession>
<proteinExistence type="predicted"/>
<keyword evidence="1" id="KW-0175">Coiled coil</keyword>
<dbReference type="RefSeq" id="WP_261937053.1">
    <property type="nucleotide sequence ID" value="NZ_AP018818.1"/>
</dbReference>
<evidence type="ECO:0000256" key="1">
    <source>
        <dbReference type="SAM" id="Coils"/>
    </source>
</evidence>
<evidence type="ECO:0008006" key="4">
    <source>
        <dbReference type="Google" id="ProtNLM"/>
    </source>
</evidence>
<name>A0ABM7G9M1_9SPHN</name>
<gene>
    <name evidence="2" type="ORF">SBA_ch2_7330</name>
</gene>
<dbReference type="Proteomes" id="UP001059971">
    <property type="component" value="Chromosome 2"/>
</dbReference>
<evidence type="ECO:0000313" key="2">
    <source>
        <dbReference type="EMBL" id="BBF72200.1"/>
    </source>
</evidence>
<dbReference type="SUPFAM" id="SSF56935">
    <property type="entry name" value="Porins"/>
    <property type="match status" value="1"/>
</dbReference>
<protein>
    <recommendedName>
        <fullName evidence="4">Porin</fullName>
    </recommendedName>
</protein>
<evidence type="ECO:0000313" key="3">
    <source>
        <dbReference type="Proteomes" id="UP001059971"/>
    </source>
</evidence>
<keyword evidence="3" id="KW-1185">Reference proteome</keyword>
<dbReference type="Pfam" id="PF19577">
    <property type="entry name" value="DcaP"/>
    <property type="match status" value="1"/>
</dbReference>